<name>A0A1G9HAL8_9FIRM</name>
<feature type="compositionally biased region" description="Basic and acidic residues" evidence="4">
    <location>
        <begin position="93"/>
        <end position="118"/>
    </location>
</feature>
<dbReference type="EMBL" id="FNGO01000001">
    <property type="protein sequence ID" value="SDL10031.1"/>
    <property type="molecule type" value="Genomic_DNA"/>
</dbReference>
<keyword evidence="2 5" id="KW-0489">Methyltransferase</keyword>
<dbReference type="STRING" id="321763.SAMN04488692_101159"/>
<evidence type="ECO:0000256" key="3">
    <source>
        <dbReference type="ARBA" id="ARBA00022679"/>
    </source>
</evidence>
<reference evidence="5 6" key="1">
    <citation type="submission" date="2016-10" db="EMBL/GenBank/DDBJ databases">
        <authorList>
            <person name="de Groot N.N."/>
        </authorList>
    </citation>
    <scope>NUCLEOTIDE SEQUENCE [LARGE SCALE GENOMIC DNA]</scope>
    <source>
        <strain evidence="5 6">SLAS-1</strain>
    </source>
</reference>
<evidence type="ECO:0000256" key="2">
    <source>
        <dbReference type="ARBA" id="ARBA00022603"/>
    </source>
</evidence>
<evidence type="ECO:0000256" key="1">
    <source>
        <dbReference type="ARBA" id="ARBA00007137"/>
    </source>
</evidence>
<keyword evidence="3 5" id="KW-0808">Transferase</keyword>
<dbReference type="Gene3D" id="3.20.20.480">
    <property type="entry name" value="Trimethylamine methyltransferase-like"/>
    <property type="match status" value="1"/>
</dbReference>
<comment type="similarity">
    <text evidence="1">Belongs to the trimethylamine methyltransferase family.</text>
</comment>
<feature type="region of interest" description="Disordered" evidence="4">
    <location>
        <begin position="85"/>
        <end position="118"/>
    </location>
</feature>
<evidence type="ECO:0000313" key="6">
    <source>
        <dbReference type="Proteomes" id="UP000199476"/>
    </source>
</evidence>
<accession>A0A1G9HAL8</accession>
<dbReference type="GO" id="GO:0015948">
    <property type="term" value="P:methanogenesis"/>
    <property type="evidence" value="ECO:0007669"/>
    <property type="project" value="InterPro"/>
</dbReference>
<dbReference type="Proteomes" id="UP000199476">
    <property type="component" value="Unassembled WGS sequence"/>
</dbReference>
<gene>
    <name evidence="5" type="ORF">SAMN04488692_101159</name>
</gene>
<organism evidence="5 6">
    <name type="scientific">Halarsenatibacter silvermanii</name>
    <dbReference type="NCBI Taxonomy" id="321763"/>
    <lineage>
        <taxon>Bacteria</taxon>
        <taxon>Bacillati</taxon>
        <taxon>Bacillota</taxon>
        <taxon>Clostridia</taxon>
        <taxon>Halanaerobiales</taxon>
        <taxon>Halarsenatibacteraceae</taxon>
        <taxon>Halarsenatibacter</taxon>
    </lineage>
</organism>
<dbReference type="InterPro" id="IPR038601">
    <property type="entry name" value="MttB-like_sf"/>
</dbReference>
<dbReference type="Pfam" id="PF06253">
    <property type="entry name" value="MTTB"/>
    <property type="match status" value="1"/>
</dbReference>
<dbReference type="InterPro" id="IPR010426">
    <property type="entry name" value="MTTB_MeTrfase"/>
</dbReference>
<dbReference type="GO" id="GO:0008168">
    <property type="term" value="F:methyltransferase activity"/>
    <property type="evidence" value="ECO:0007669"/>
    <property type="project" value="UniProtKB-KW"/>
</dbReference>
<evidence type="ECO:0000313" key="5">
    <source>
        <dbReference type="EMBL" id="SDL10031.1"/>
    </source>
</evidence>
<dbReference type="AlphaFoldDB" id="A0A1G9HAL8"/>
<dbReference type="GO" id="GO:0032259">
    <property type="term" value="P:methylation"/>
    <property type="evidence" value="ECO:0007669"/>
    <property type="project" value="UniProtKB-KW"/>
</dbReference>
<sequence length="133" mass="15034">MLYGMGMLEMGQTFSHTQLVLDAEIAKMVRRVVQGIDVNDDTLAVKEIKDVGPGGNFLTQQHTIDYMHEEQARADIFDRQMRENWEKSGSPLAREKAEERVKEIFSSHEPEPLDDDVAQKLEEIVASAAGEED</sequence>
<proteinExistence type="inferred from homology"/>
<keyword evidence="6" id="KW-1185">Reference proteome</keyword>
<protein>
    <submittedName>
        <fullName evidence="5">Trimethylamine---corrinoid protein Co-methyltransferase</fullName>
    </submittedName>
</protein>
<evidence type="ECO:0000256" key="4">
    <source>
        <dbReference type="SAM" id="MobiDB-lite"/>
    </source>
</evidence>